<keyword evidence="2" id="KW-1185">Reference proteome</keyword>
<dbReference type="EMBL" id="JAGEOJ010000006">
    <property type="protein sequence ID" value="MBO2448654.1"/>
    <property type="molecule type" value="Genomic_DNA"/>
</dbReference>
<comment type="caution">
    <text evidence="1">The sequence shown here is derived from an EMBL/GenBank/DDBJ whole genome shotgun (WGS) entry which is preliminary data.</text>
</comment>
<protein>
    <submittedName>
        <fullName evidence="1">Uncharacterized protein</fullName>
    </submittedName>
</protein>
<dbReference type="RefSeq" id="WP_208256316.1">
    <property type="nucleotide sequence ID" value="NZ_JAGEOJ010000006.1"/>
</dbReference>
<evidence type="ECO:0000313" key="1">
    <source>
        <dbReference type="EMBL" id="MBO2448654.1"/>
    </source>
</evidence>
<reference evidence="1" key="1">
    <citation type="submission" date="2021-03" db="EMBL/GenBank/DDBJ databases">
        <authorList>
            <person name="Kanchanasin P."/>
            <person name="Saeng-In P."/>
            <person name="Phongsopitanun W."/>
            <person name="Yuki M."/>
            <person name="Kudo T."/>
            <person name="Ohkuma M."/>
            <person name="Tanasupawat S."/>
        </authorList>
    </citation>
    <scope>NUCLEOTIDE SEQUENCE</scope>
    <source>
        <strain evidence="1">GKU 128</strain>
    </source>
</reference>
<organism evidence="1 2">
    <name type="scientific">Actinomadura barringtoniae</name>
    <dbReference type="NCBI Taxonomy" id="1427535"/>
    <lineage>
        <taxon>Bacteria</taxon>
        <taxon>Bacillati</taxon>
        <taxon>Actinomycetota</taxon>
        <taxon>Actinomycetes</taxon>
        <taxon>Streptosporangiales</taxon>
        <taxon>Thermomonosporaceae</taxon>
        <taxon>Actinomadura</taxon>
    </lineage>
</organism>
<gene>
    <name evidence="1" type="ORF">J4573_16250</name>
</gene>
<proteinExistence type="predicted"/>
<evidence type="ECO:0000313" key="2">
    <source>
        <dbReference type="Proteomes" id="UP000669179"/>
    </source>
</evidence>
<dbReference type="AlphaFoldDB" id="A0A939PG98"/>
<accession>A0A939PG98</accession>
<dbReference type="Proteomes" id="UP000669179">
    <property type="component" value="Unassembled WGS sequence"/>
</dbReference>
<name>A0A939PG98_9ACTN</name>
<sequence>MFDSAPLGQTDAGEYTGARFLAYTLRAFALVSLGELAAAATALDTCVRNALSAVND</sequence>